<protein>
    <recommendedName>
        <fullName evidence="4">GPI anchored cell wall protein</fullName>
    </recommendedName>
</protein>
<gene>
    <name evidence="2" type="ORF">UA08_08218</name>
</gene>
<feature type="chain" id="PRO_5012781890" description="GPI anchored cell wall protein" evidence="1">
    <location>
        <begin position="22"/>
        <end position="225"/>
    </location>
</feature>
<sequence>MHTAATFTAAAAAFLAMTVAGQTTSSDSTTQSLSTTAAPSASSGSTYIALFEAGYSTTLNASNLAGSIISANADATTIALNCIEINSECNGETITLTQGPSTWVVDYSTQLSKNNVEVTLTLDTDCNIVSSTAAATCTVTEIARVSADGESSASTFSTTETFASSQIYYDQLLITAGVDKLTSPQATKTPSSAAGVVAAPLPTGNVGMGVGGMAAAAMVAVAGML</sequence>
<dbReference type="OrthoDB" id="4991875at2759"/>
<dbReference type="Proteomes" id="UP000214365">
    <property type="component" value="Unassembled WGS sequence"/>
</dbReference>
<evidence type="ECO:0008006" key="4">
    <source>
        <dbReference type="Google" id="ProtNLM"/>
    </source>
</evidence>
<evidence type="ECO:0000313" key="2">
    <source>
        <dbReference type="EMBL" id="OKL56624.1"/>
    </source>
</evidence>
<dbReference type="STRING" id="1441469.A0A225AF07"/>
<keyword evidence="3" id="KW-1185">Reference proteome</keyword>
<proteinExistence type="predicted"/>
<comment type="caution">
    <text evidence="2">The sequence shown here is derived from an EMBL/GenBank/DDBJ whole genome shotgun (WGS) entry which is preliminary data.</text>
</comment>
<dbReference type="GeneID" id="31007974"/>
<evidence type="ECO:0000256" key="1">
    <source>
        <dbReference type="SAM" id="SignalP"/>
    </source>
</evidence>
<feature type="signal peptide" evidence="1">
    <location>
        <begin position="1"/>
        <end position="21"/>
    </location>
</feature>
<keyword evidence="1" id="KW-0732">Signal</keyword>
<organism evidence="2 3">
    <name type="scientific">Talaromyces atroroseus</name>
    <dbReference type="NCBI Taxonomy" id="1441469"/>
    <lineage>
        <taxon>Eukaryota</taxon>
        <taxon>Fungi</taxon>
        <taxon>Dikarya</taxon>
        <taxon>Ascomycota</taxon>
        <taxon>Pezizomycotina</taxon>
        <taxon>Eurotiomycetes</taxon>
        <taxon>Eurotiomycetidae</taxon>
        <taxon>Eurotiales</taxon>
        <taxon>Trichocomaceae</taxon>
        <taxon>Talaromyces</taxon>
        <taxon>Talaromyces sect. Trachyspermi</taxon>
    </lineage>
</organism>
<dbReference type="AlphaFoldDB" id="A0A225AF07"/>
<name>A0A225AF07_TALAT</name>
<dbReference type="EMBL" id="LFMY01000014">
    <property type="protein sequence ID" value="OKL56624.1"/>
    <property type="molecule type" value="Genomic_DNA"/>
</dbReference>
<evidence type="ECO:0000313" key="3">
    <source>
        <dbReference type="Proteomes" id="UP000214365"/>
    </source>
</evidence>
<reference evidence="2 3" key="1">
    <citation type="submission" date="2015-06" db="EMBL/GenBank/DDBJ databases">
        <title>Talaromyces atroroseus IBT 11181 draft genome.</title>
        <authorList>
            <person name="Rasmussen K.B."/>
            <person name="Rasmussen S."/>
            <person name="Petersen B."/>
            <person name="Sicheritz-Ponten T."/>
            <person name="Mortensen U.H."/>
            <person name="Thrane U."/>
        </authorList>
    </citation>
    <scope>NUCLEOTIDE SEQUENCE [LARGE SCALE GENOMIC DNA]</scope>
    <source>
        <strain evidence="2 3">IBT 11181</strain>
    </source>
</reference>
<accession>A0A225AF07</accession>
<dbReference type="RefSeq" id="XP_020116745.1">
    <property type="nucleotide sequence ID" value="XM_020263117.1"/>
</dbReference>